<comment type="similarity">
    <text evidence="2">Belongs to the TolB family.</text>
</comment>
<feature type="domain" description="Peptidase MA-like" evidence="6">
    <location>
        <begin position="17"/>
        <end position="214"/>
    </location>
</feature>
<evidence type="ECO:0000313" key="8">
    <source>
        <dbReference type="Proteomes" id="UP001174909"/>
    </source>
</evidence>
<gene>
    <name evidence="7" type="ORF">GBAR_LOCUS6688</name>
</gene>
<dbReference type="InterPro" id="IPR011042">
    <property type="entry name" value="6-blade_b-propeller_TolB-like"/>
</dbReference>
<comment type="caution">
    <text evidence="7">The sequence shown here is derived from an EMBL/GenBank/DDBJ whole genome shotgun (WGS) entry which is preliminary data.</text>
</comment>
<feature type="compositionally biased region" description="Low complexity" evidence="4">
    <location>
        <begin position="470"/>
        <end position="493"/>
    </location>
</feature>
<dbReference type="InterPro" id="IPR039568">
    <property type="entry name" value="Peptidase_MA-like_dom"/>
</dbReference>
<evidence type="ECO:0000259" key="5">
    <source>
        <dbReference type="Pfam" id="PF01103"/>
    </source>
</evidence>
<dbReference type="Proteomes" id="UP001174909">
    <property type="component" value="Unassembled WGS sequence"/>
</dbReference>
<dbReference type="Gene3D" id="2.120.10.30">
    <property type="entry name" value="TolB, C-terminal domain"/>
    <property type="match status" value="2"/>
</dbReference>
<keyword evidence="3" id="KW-0472">Membrane</keyword>
<feature type="domain" description="Bacterial surface antigen (D15)" evidence="5">
    <location>
        <begin position="703"/>
        <end position="894"/>
    </location>
</feature>
<dbReference type="PANTHER" id="PTHR36842">
    <property type="entry name" value="PROTEIN TOLB HOMOLOG"/>
    <property type="match status" value="1"/>
</dbReference>
<evidence type="ECO:0000313" key="7">
    <source>
        <dbReference type="EMBL" id="CAI8010103.1"/>
    </source>
</evidence>
<dbReference type="InterPro" id="IPR000184">
    <property type="entry name" value="Bac_surfAg_D15"/>
</dbReference>
<sequence>MAAIAEEAYEQHSEDFEHELRDRTPLILYKSHKDFQETNIILQELHEGIGGFAELFKHRIVIPFTGSLEAFREVIFHELIHIFQYDIIYQKPHARIYSGEFLYSPPIWFIEGMADYFAEDNDAIGEMVVRDASINNNIVPLPQLHNFNRLTSPFVGYKLGQLAVAYLTETYGREKIAEILQGLRQSRTKDIDSVFKEVLGVELKEFDKAWRQTVRRRYWPLIEDRELPDLVAKNLTEEARYSHNIKPAWSPSGDIIAYVTGNEGFLEIVLMSAKTGERIERVTKRFFRDKYEEIRTDFGGFGRSLAWAPDGDRIAFIAKHHNANYLLEVNILTEELTQYFELDFDNVTSPDYDGSGERIVFSALKEGQTDLYVIELLTGEVDRLTFDPFNDTHPSWHPITGEIIYTSERGTKNRLVLMNLNQGTERLLTDGTYNAISPTWTPEGTSILFCSDRQGIYDIHKLEIVEKDSNQGSSDQQKSDQQSAVSSQQNSRQPSAVSSQQERLPRSESSPENLLTDSHANGEVVVGARSPRPYGSTEPVGSRSLEVELTRLTSMMTGCFNPSLAPDGKHLLFSAYQNGKYDVCIMEIAKAIEEKIEVSSVAEPAVILTEEEQENYRIAKRKYSTKSSFALDAIFPDFSFGADGLLRSTVQIVGSDMLGNHRIGPFSFNFQTREPLDPYNDRGLLTTGSIAFVGDTTMWREWTPYTGSRYRIELEQSFPALGSELSLTNVIFDARRYFGLGRRSTVAARLLLGGSFGDDRSYFYLGGIDTLRGYNYEELVGTRIGLLNFEVRIPFIDVLHFGWPVQWTLGGIRGIAFADLGGAWSDWQYGPKNPFKIFVRDKNRIRLEDVKASIGAGLRLQLGAFSLDFAAAWHTDLISVEPGMKYHLGLGQTF</sequence>
<keyword evidence="8" id="KW-1185">Reference proteome</keyword>
<name>A0AA35W6M1_GEOBA</name>
<protein>
    <submittedName>
        <fullName evidence="7">Tol-Pal system protein TolB</fullName>
    </submittedName>
</protein>
<evidence type="ECO:0000256" key="1">
    <source>
        <dbReference type="ARBA" id="ARBA00004370"/>
    </source>
</evidence>
<dbReference type="GO" id="GO:0019867">
    <property type="term" value="C:outer membrane"/>
    <property type="evidence" value="ECO:0007669"/>
    <property type="project" value="InterPro"/>
</dbReference>
<dbReference type="InterPro" id="IPR011659">
    <property type="entry name" value="WD40"/>
</dbReference>
<dbReference type="Gene3D" id="2.40.160.50">
    <property type="entry name" value="membrane protein fhac: a member of the omp85/tpsb transporter family"/>
    <property type="match status" value="1"/>
</dbReference>
<dbReference type="AlphaFoldDB" id="A0AA35W6M1"/>
<evidence type="ECO:0000259" key="6">
    <source>
        <dbReference type="Pfam" id="PF13485"/>
    </source>
</evidence>
<dbReference type="Pfam" id="PF13485">
    <property type="entry name" value="Peptidase_MA_2"/>
    <property type="match status" value="1"/>
</dbReference>
<dbReference type="Pfam" id="PF01103">
    <property type="entry name" value="Omp85"/>
    <property type="match status" value="1"/>
</dbReference>
<comment type="subcellular location">
    <subcellularLocation>
        <location evidence="1">Membrane</location>
    </subcellularLocation>
</comment>
<evidence type="ECO:0000256" key="2">
    <source>
        <dbReference type="ARBA" id="ARBA00009820"/>
    </source>
</evidence>
<reference evidence="7" key="1">
    <citation type="submission" date="2023-03" db="EMBL/GenBank/DDBJ databases">
        <authorList>
            <person name="Steffen K."/>
            <person name="Cardenas P."/>
        </authorList>
    </citation>
    <scope>NUCLEOTIDE SEQUENCE</scope>
</reference>
<dbReference type="SUPFAM" id="SSF82171">
    <property type="entry name" value="DPP6 N-terminal domain-like"/>
    <property type="match status" value="1"/>
</dbReference>
<feature type="compositionally biased region" description="Polar residues" evidence="4">
    <location>
        <begin position="494"/>
        <end position="519"/>
    </location>
</feature>
<dbReference type="EMBL" id="CASHTH010001009">
    <property type="protein sequence ID" value="CAI8010103.1"/>
    <property type="molecule type" value="Genomic_DNA"/>
</dbReference>
<proteinExistence type="inferred from homology"/>
<feature type="region of interest" description="Disordered" evidence="4">
    <location>
        <begin position="469"/>
        <end position="542"/>
    </location>
</feature>
<evidence type="ECO:0000256" key="4">
    <source>
        <dbReference type="SAM" id="MobiDB-lite"/>
    </source>
</evidence>
<dbReference type="Pfam" id="PF07676">
    <property type="entry name" value="PD40"/>
    <property type="match status" value="2"/>
</dbReference>
<evidence type="ECO:0000256" key="3">
    <source>
        <dbReference type="ARBA" id="ARBA00023136"/>
    </source>
</evidence>
<accession>A0AA35W6M1</accession>
<organism evidence="7 8">
    <name type="scientific">Geodia barretti</name>
    <name type="common">Barrett's horny sponge</name>
    <dbReference type="NCBI Taxonomy" id="519541"/>
    <lineage>
        <taxon>Eukaryota</taxon>
        <taxon>Metazoa</taxon>
        <taxon>Porifera</taxon>
        <taxon>Demospongiae</taxon>
        <taxon>Heteroscleromorpha</taxon>
        <taxon>Tetractinellida</taxon>
        <taxon>Astrophorina</taxon>
        <taxon>Geodiidae</taxon>
        <taxon>Geodia</taxon>
    </lineage>
</organism>
<dbReference type="PANTHER" id="PTHR36842:SF1">
    <property type="entry name" value="PROTEIN TOLB"/>
    <property type="match status" value="1"/>
</dbReference>